<dbReference type="AlphaFoldDB" id="A0AAP0F226"/>
<feature type="coiled-coil region" evidence="4">
    <location>
        <begin position="107"/>
        <end position="134"/>
    </location>
</feature>
<dbReference type="EMBL" id="JBBNAG010000010">
    <property type="protein sequence ID" value="KAK9101043.1"/>
    <property type="molecule type" value="Genomic_DNA"/>
</dbReference>
<feature type="compositionally biased region" description="Polar residues" evidence="5">
    <location>
        <begin position="255"/>
        <end position="280"/>
    </location>
</feature>
<sequence>MKRKNRASKARVSKIPSKSTSALARVHCETQTAMSFNGVESLSGLGNWEDPQMFEWTEKGFCVKCNEAGEVLICGNGDCPLSVHECCLGNAPCFDDEGKYYCPFCSHKRAVSELDEMEKELALAKEKAHVARELLCVFLNGGYEKQTIQMKEYCKSMEVGGKEPYRAVIDQQDEAVDARGRINEILRADTSLVSKGAGATWTSGEQAEEISIPKQKSEEDQQAAASAAKIPSNSHANERCGVVSGADNHSKHGDSSSNRSIVDQQNKTTTTDVLIQNCGTKGTPECSKPIDPQDKSSSDQVSDSIESAEDENLENATNSKYGKPNKPPMCSANPAIPNSKRKKLVWTSEEEEMLKRV</sequence>
<dbReference type="PANTHER" id="PTHR47863">
    <property type="entry name" value="RING/FYVE/PHD ZINC FINGER SUPERFAMILY PROTEIN"/>
    <property type="match status" value="1"/>
</dbReference>
<dbReference type="GO" id="GO:0008270">
    <property type="term" value="F:zinc ion binding"/>
    <property type="evidence" value="ECO:0007669"/>
    <property type="project" value="UniProtKB-KW"/>
</dbReference>
<dbReference type="SUPFAM" id="SSF57903">
    <property type="entry name" value="FYVE/PHD zinc finger"/>
    <property type="match status" value="1"/>
</dbReference>
<reference evidence="7 8" key="1">
    <citation type="submission" date="2024-01" db="EMBL/GenBank/DDBJ databases">
        <title>Genome assemblies of Stephania.</title>
        <authorList>
            <person name="Yang L."/>
        </authorList>
    </citation>
    <scope>NUCLEOTIDE SEQUENCE [LARGE SCALE GENOMIC DNA]</scope>
    <source>
        <strain evidence="7">JXDWG</strain>
        <tissue evidence="7">Leaf</tissue>
    </source>
</reference>
<keyword evidence="3" id="KW-0862">Zinc</keyword>
<dbReference type="SMART" id="SM00249">
    <property type="entry name" value="PHD"/>
    <property type="match status" value="1"/>
</dbReference>
<name>A0AAP0F226_9MAGN</name>
<evidence type="ECO:0000313" key="8">
    <source>
        <dbReference type="Proteomes" id="UP001419268"/>
    </source>
</evidence>
<dbReference type="InterPro" id="IPR001965">
    <property type="entry name" value="Znf_PHD"/>
</dbReference>
<organism evidence="7 8">
    <name type="scientific">Stephania cephalantha</name>
    <dbReference type="NCBI Taxonomy" id="152367"/>
    <lineage>
        <taxon>Eukaryota</taxon>
        <taxon>Viridiplantae</taxon>
        <taxon>Streptophyta</taxon>
        <taxon>Embryophyta</taxon>
        <taxon>Tracheophyta</taxon>
        <taxon>Spermatophyta</taxon>
        <taxon>Magnoliopsida</taxon>
        <taxon>Ranunculales</taxon>
        <taxon>Menispermaceae</taxon>
        <taxon>Menispermoideae</taxon>
        <taxon>Cissampelideae</taxon>
        <taxon>Stephania</taxon>
    </lineage>
</organism>
<feature type="domain" description="Zinc finger PHD-type" evidence="6">
    <location>
        <begin position="61"/>
        <end position="106"/>
    </location>
</feature>
<feature type="region of interest" description="Disordered" evidence="5">
    <location>
        <begin position="196"/>
        <end position="357"/>
    </location>
</feature>
<evidence type="ECO:0000256" key="3">
    <source>
        <dbReference type="ARBA" id="ARBA00022833"/>
    </source>
</evidence>
<dbReference type="PANTHER" id="PTHR47863:SF4">
    <property type="entry name" value="RING_FYVE_PHD ZINC FINGER SUPERFAMILY PROTEIN"/>
    <property type="match status" value="1"/>
</dbReference>
<evidence type="ECO:0000313" key="7">
    <source>
        <dbReference type="EMBL" id="KAK9101043.1"/>
    </source>
</evidence>
<proteinExistence type="predicted"/>
<evidence type="ECO:0000256" key="4">
    <source>
        <dbReference type="SAM" id="Coils"/>
    </source>
</evidence>
<dbReference type="InterPro" id="IPR013083">
    <property type="entry name" value="Znf_RING/FYVE/PHD"/>
</dbReference>
<dbReference type="InterPro" id="IPR019786">
    <property type="entry name" value="Zinc_finger_PHD-type_CS"/>
</dbReference>
<gene>
    <name evidence="7" type="ORF">Scep_024473</name>
</gene>
<keyword evidence="8" id="KW-1185">Reference proteome</keyword>
<evidence type="ECO:0000256" key="5">
    <source>
        <dbReference type="SAM" id="MobiDB-lite"/>
    </source>
</evidence>
<evidence type="ECO:0000256" key="2">
    <source>
        <dbReference type="ARBA" id="ARBA00022771"/>
    </source>
</evidence>
<accession>A0AAP0F226</accession>
<keyword evidence="1" id="KW-0479">Metal-binding</keyword>
<keyword evidence="4" id="KW-0175">Coiled coil</keyword>
<comment type="caution">
    <text evidence="7">The sequence shown here is derived from an EMBL/GenBank/DDBJ whole genome shotgun (WGS) entry which is preliminary data.</text>
</comment>
<evidence type="ECO:0000256" key="1">
    <source>
        <dbReference type="ARBA" id="ARBA00022723"/>
    </source>
</evidence>
<protein>
    <recommendedName>
        <fullName evidence="6">Zinc finger PHD-type domain-containing protein</fullName>
    </recommendedName>
</protein>
<dbReference type="InterPro" id="IPR011011">
    <property type="entry name" value="Znf_FYVE_PHD"/>
</dbReference>
<dbReference type="Gene3D" id="3.30.40.10">
    <property type="entry name" value="Zinc/RING finger domain, C3HC4 (zinc finger)"/>
    <property type="match status" value="1"/>
</dbReference>
<dbReference type="PROSITE" id="PS01359">
    <property type="entry name" value="ZF_PHD_1"/>
    <property type="match status" value="1"/>
</dbReference>
<dbReference type="Proteomes" id="UP001419268">
    <property type="component" value="Unassembled WGS sequence"/>
</dbReference>
<keyword evidence="2" id="KW-0863">Zinc-finger</keyword>
<evidence type="ECO:0000259" key="6">
    <source>
        <dbReference type="SMART" id="SM00249"/>
    </source>
</evidence>
<feature type="compositionally biased region" description="Acidic residues" evidence="5">
    <location>
        <begin position="348"/>
        <end position="357"/>
    </location>
</feature>